<keyword evidence="7 11" id="KW-0067">ATP-binding</keyword>
<dbReference type="CDD" id="cd03301">
    <property type="entry name" value="ABC_MalK_N"/>
    <property type="match status" value="1"/>
</dbReference>
<dbReference type="SMART" id="SM00382">
    <property type="entry name" value="AAA"/>
    <property type="match status" value="1"/>
</dbReference>
<evidence type="ECO:0000256" key="3">
    <source>
        <dbReference type="ARBA" id="ARBA00022475"/>
    </source>
</evidence>
<dbReference type="PROSITE" id="PS00211">
    <property type="entry name" value="ABC_TRANSPORTER_1"/>
    <property type="match status" value="1"/>
</dbReference>
<keyword evidence="4" id="KW-0997">Cell inner membrane</keyword>
<keyword evidence="6" id="KW-0547">Nucleotide-binding</keyword>
<proteinExistence type="inferred from homology"/>
<evidence type="ECO:0000313" key="11">
    <source>
        <dbReference type="EMBL" id="MCK7613825.1"/>
    </source>
</evidence>
<evidence type="ECO:0000256" key="8">
    <source>
        <dbReference type="ARBA" id="ARBA00022967"/>
    </source>
</evidence>
<dbReference type="GO" id="GO:0005524">
    <property type="term" value="F:ATP binding"/>
    <property type="evidence" value="ECO:0007669"/>
    <property type="project" value="UniProtKB-KW"/>
</dbReference>
<evidence type="ECO:0000256" key="7">
    <source>
        <dbReference type="ARBA" id="ARBA00022840"/>
    </source>
</evidence>
<dbReference type="InterPro" id="IPR017871">
    <property type="entry name" value="ABC_transporter-like_CS"/>
</dbReference>
<evidence type="ECO:0000256" key="4">
    <source>
        <dbReference type="ARBA" id="ARBA00022519"/>
    </source>
</evidence>
<keyword evidence="5" id="KW-0762">Sugar transport</keyword>
<evidence type="ECO:0000256" key="2">
    <source>
        <dbReference type="ARBA" id="ARBA00022448"/>
    </source>
</evidence>
<keyword evidence="12" id="KW-1185">Reference proteome</keyword>
<dbReference type="InterPro" id="IPR003439">
    <property type="entry name" value="ABC_transporter-like_ATP-bd"/>
</dbReference>
<evidence type="ECO:0000256" key="5">
    <source>
        <dbReference type="ARBA" id="ARBA00022597"/>
    </source>
</evidence>
<dbReference type="InterPro" id="IPR047641">
    <property type="entry name" value="ABC_transpr_MalK/UgpC-like"/>
</dbReference>
<keyword evidence="8" id="KW-1278">Translocase</keyword>
<protein>
    <submittedName>
        <fullName evidence="11">Sn-glycerol-3-phosphate import ATP-binding protein UgpC</fullName>
    </submittedName>
</protein>
<evidence type="ECO:0000256" key="9">
    <source>
        <dbReference type="ARBA" id="ARBA00023136"/>
    </source>
</evidence>
<evidence type="ECO:0000256" key="6">
    <source>
        <dbReference type="ARBA" id="ARBA00022741"/>
    </source>
</evidence>
<dbReference type="Pfam" id="PF08402">
    <property type="entry name" value="TOBE_2"/>
    <property type="match status" value="1"/>
</dbReference>
<gene>
    <name evidence="11" type="ORF">M0H32_16780</name>
</gene>
<dbReference type="RefSeq" id="WP_248156071.1">
    <property type="nucleotide sequence ID" value="NZ_JALNMJ010000011.1"/>
</dbReference>
<reference evidence="11" key="1">
    <citation type="submission" date="2022-04" db="EMBL/GenBank/DDBJ databases">
        <title>Roseibium sp. CAU 1639 isolated from mud.</title>
        <authorList>
            <person name="Kim W."/>
        </authorList>
    </citation>
    <scope>NUCLEOTIDE SEQUENCE</scope>
    <source>
        <strain evidence="11">CAU 1639</strain>
    </source>
</reference>
<dbReference type="NCBIfam" id="NF008653">
    <property type="entry name" value="PRK11650.1"/>
    <property type="match status" value="1"/>
</dbReference>
<dbReference type="Gene3D" id="2.40.50.140">
    <property type="entry name" value="Nucleic acid-binding proteins"/>
    <property type="match status" value="1"/>
</dbReference>
<name>A0ABT0GYD0_9HYPH</name>
<keyword evidence="2" id="KW-0813">Transport</keyword>
<sequence>MSTITLDTVRKVYAGNVEAVKGVSIDIADGEFIVLVGPSGCGKSTLLRMIAGLEDITTGEVKIGDRMVNNVDPADRDIAMVFQNYALYPHMSVYNNLAYGLKNRGMDKGEIDRRVKEAARILEIGDYLDRKPRQLSGGQRQRVAMGRAIVREPAAFLFDEPLSNLDAKLRVQMRVEIKRLQRALGTTSVYVTHDQLEAMTLADRLVVLNGGNIEQIGAPIDVYDKPASTFVASFIGSPAMNLLDVKADGNGLSLAKGAGLSGANAKGKDRYTLGIRPEHMEEVAGPNGGDGLLLEAVVNVLEPVGAESYIYASLGDGGPEIVVRVSSHARHEAGEKLFLKVAPENAHYFDADTGRRID</sequence>
<evidence type="ECO:0000259" key="10">
    <source>
        <dbReference type="PROSITE" id="PS50893"/>
    </source>
</evidence>
<comment type="similarity">
    <text evidence="1">Belongs to the ABC transporter superfamily.</text>
</comment>
<dbReference type="Pfam" id="PF00005">
    <property type="entry name" value="ABC_tran"/>
    <property type="match status" value="1"/>
</dbReference>
<dbReference type="InterPro" id="IPR008995">
    <property type="entry name" value="Mo/tungstate-bd_C_term_dom"/>
</dbReference>
<dbReference type="PANTHER" id="PTHR43875:SF12">
    <property type="entry name" value="SN-GLYCEROL-3-PHOSPHATE IMPORT ATP-BINDING PROTEIN UGPC"/>
    <property type="match status" value="1"/>
</dbReference>
<dbReference type="InterPro" id="IPR013611">
    <property type="entry name" value="Transp-assoc_OB_typ2"/>
</dbReference>
<dbReference type="InterPro" id="IPR027417">
    <property type="entry name" value="P-loop_NTPase"/>
</dbReference>
<dbReference type="SUPFAM" id="SSF52540">
    <property type="entry name" value="P-loop containing nucleoside triphosphate hydrolases"/>
    <property type="match status" value="1"/>
</dbReference>
<keyword evidence="3" id="KW-1003">Cell membrane</keyword>
<dbReference type="Proteomes" id="UP001431221">
    <property type="component" value="Unassembled WGS sequence"/>
</dbReference>
<dbReference type="InterPro" id="IPR012340">
    <property type="entry name" value="NA-bd_OB-fold"/>
</dbReference>
<dbReference type="PANTHER" id="PTHR43875">
    <property type="entry name" value="MALTODEXTRIN IMPORT ATP-BINDING PROTEIN MSMX"/>
    <property type="match status" value="1"/>
</dbReference>
<dbReference type="InterPro" id="IPR015855">
    <property type="entry name" value="ABC_transpr_MalK-like"/>
</dbReference>
<evidence type="ECO:0000256" key="1">
    <source>
        <dbReference type="ARBA" id="ARBA00005417"/>
    </source>
</evidence>
<feature type="domain" description="ABC transporter" evidence="10">
    <location>
        <begin position="4"/>
        <end position="235"/>
    </location>
</feature>
<dbReference type="SUPFAM" id="SSF50331">
    <property type="entry name" value="MOP-like"/>
    <property type="match status" value="1"/>
</dbReference>
<dbReference type="Gene3D" id="3.40.50.300">
    <property type="entry name" value="P-loop containing nucleotide triphosphate hydrolases"/>
    <property type="match status" value="1"/>
</dbReference>
<accession>A0ABT0GYD0</accession>
<organism evidence="11 12">
    <name type="scientific">Roseibium sediminicola</name>
    <dbReference type="NCBI Taxonomy" id="2933272"/>
    <lineage>
        <taxon>Bacteria</taxon>
        <taxon>Pseudomonadati</taxon>
        <taxon>Pseudomonadota</taxon>
        <taxon>Alphaproteobacteria</taxon>
        <taxon>Hyphomicrobiales</taxon>
        <taxon>Stappiaceae</taxon>
        <taxon>Roseibium</taxon>
    </lineage>
</organism>
<dbReference type="EMBL" id="JALNMJ010000011">
    <property type="protein sequence ID" value="MCK7613825.1"/>
    <property type="molecule type" value="Genomic_DNA"/>
</dbReference>
<keyword evidence="9" id="KW-0472">Membrane</keyword>
<evidence type="ECO:0000313" key="12">
    <source>
        <dbReference type="Proteomes" id="UP001431221"/>
    </source>
</evidence>
<dbReference type="Gene3D" id="2.40.50.100">
    <property type="match status" value="1"/>
</dbReference>
<comment type="caution">
    <text evidence="11">The sequence shown here is derived from an EMBL/GenBank/DDBJ whole genome shotgun (WGS) entry which is preliminary data.</text>
</comment>
<dbReference type="InterPro" id="IPR003593">
    <property type="entry name" value="AAA+_ATPase"/>
</dbReference>
<dbReference type="PROSITE" id="PS50893">
    <property type="entry name" value="ABC_TRANSPORTER_2"/>
    <property type="match status" value="1"/>
</dbReference>